<reference evidence="1" key="1">
    <citation type="journal article" date="2008" name="Proc. Natl. Acad. Sci. U.S.A.">
        <title>Whole-genome comparison of disease and carriage strains provides insights into virulence evolution in Neisseria meningitidis.</title>
        <authorList>
            <person name="Schoen C."/>
            <person name="Blom J."/>
            <person name="Claus H."/>
            <person name="Schramm-Glueck A."/>
            <person name="Brandt P."/>
            <person name="Mueller T."/>
            <person name="Goesmann A."/>
            <person name="Joseph B."/>
            <person name="Konietzny S."/>
            <person name="Kurzai O."/>
            <person name="Schmitt C."/>
            <person name="Friedrich T."/>
            <person name="Linke B."/>
            <person name="Vogel U."/>
            <person name="Frosch M."/>
        </authorList>
    </citation>
    <scope>NUCLEOTIDE SEQUENCE</scope>
    <source>
        <strain evidence="1">Alpha153</strain>
    </source>
</reference>
<accession>C6SAU5</accession>
<dbReference type="EMBL" id="AM889137">
    <property type="protein sequence ID" value="CBA04258.1"/>
    <property type="molecule type" value="Genomic_DNA"/>
</dbReference>
<evidence type="ECO:0000313" key="1">
    <source>
        <dbReference type="EMBL" id="CBA04258.1"/>
    </source>
</evidence>
<name>C6SAU5_NEIME</name>
<gene>
    <name evidence="1" type="ORF">NME_0406</name>
</gene>
<proteinExistence type="predicted"/>
<sequence>MKCRLNASKAVKSSPDIWYQKHKQLFDRHIAQPVSITEYAV</sequence>
<organism evidence="1">
    <name type="scientific">Neisseria meningitidis alpha153</name>
    <dbReference type="NCBI Taxonomy" id="663926"/>
    <lineage>
        <taxon>Bacteria</taxon>
        <taxon>Pseudomonadati</taxon>
        <taxon>Pseudomonadota</taxon>
        <taxon>Betaproteobacteria</taxon>
        <taxon>Neisseriales</taxon>
        <taxon>Neisseriaceae</taxon>
        <taxon>Neisseria</taxon>
    </lineage>
</organism>
<protein>
    <submittedName>
        <fullName evidence="1">Uncharacterized protein</fullName>
    </submittedName>
</protein>
<dbReference type="AlphaFoldDB" id="C6SAU5"/>